<dbReference type="CDD" id="cd06571">
    <property type="entry name" value="Bac_DnaA_C"/>
    <property type="match status" value="1"/>
</dbReference>
<evidence type="ECO:0000256" key="2">
    <source>
        <dbReference type="ARBA" id="ARBA00022490"/>
    </source>
</evidence>
<dbReference type="Gene3D" id="1.10.1750.10">
    <property type="match status" value="1"/>
</dbReference>
<evidence type="ECO:0000256" key="1">
    <source>
        <dbReference type="ARBA" id="ARBA00006583"/>
    </source>
</evidence>
<dbReference type="InterPro" id="IPR013317">
    <property type="entry name" value="DnaA_dom"/>
</dbReference>
<dbReference type="SMART" id="SM00382">
    <property type="entry name" value="AAA"/>
    <property type="match status" value="1"/>
</dbReference>
<proteinExistence type="inferred from homology"/>
<comment type="function">
    <text evidence="8 10">Plays an essential role in the initiation and regulation of chromosomal replication. ATP-DnaA binds to the origin of replication (oriC) to initiate formation of the DNA replication initiation complex once per cell cycle. Binds the DnaA box (a 9 base pair repeat at the origin) and separates the double-stranded (ds)DNA. Forms a right-handed helical filament on oriC DNA; dsDNA binds to the exterior of the filament while single-stranded (ss)DNA is stabiized in the filament's interior. The ATP-DnaA-oriC complex binds and stabilizes one strand of the AT-rich DNA unwinding element (DUE), permitting loading of DNA polymerase. After initiation quickly degrades to an ADP-DnaA complex that is not apt for DNA replication. Binds acidic phospholipids.</text>
</comment>
<dbReference type="InterPro" id="IPR010921">
    <property type="entry name" value="Trp_repressor/repl_initiator"/>
</dbReference>
<dbReference type="PANTHER" id="PTHR30050:SF2">
    <property type="entry name" value="CHROMOSOMAL REPLICATION INITIATOR PROTEIN DNAA"/>
    <property type="match status" value="1"/>
</dbReference>
<dbReference type="GO" id="GO:0005524">
    <property type="term" value="F:ATP binding"/>
    <property type="evidence" value="ECO:0007669"/>
    <property type="project" value="UniProtKB-UniRule"/>
</dbReference>
<feature type="domain" description="AAA+ ATPase" evidence="12">
    <location>
        <begin position="145"/>
        <end position="277"/>
    </location>
</feature>
<dbReference type="FunFam" id="3.40.50.300:FF:000668">
    <property type="entry name" value="Chromosomal replication initiator protein DnaA"/>
    <property type="match status" value="1"/>
</dbReference>
<dbReference type="Pfam" id="PF00308">
    <property type="entry name" value="Bac_DnaA"/>
    <property type="match status" value="1"/>
</dbReference>
<dbReference type="PROSITE" id="PS01008">
    <property type="entry name" value="DNAA"/>
    <property type="match status" value="1"/>
</dbReference>
<evidence type="ECO:0000256" key="4">
    <source>
        <dbReference type="ARBA" id="ARBA00022741"/>
    </source>
</evidence>
<dbReference type="GO" id="GO:0005737">
    <property type="term" value="C:cytoplasm"/>
    <property type="evidence" value="ECO:0007669"/>
    <property type="project" value="UniProtKB-SubCell"/>
</dbReference>
<name>A0A1F7GFT9_9BACT</name>
<evidence type="ECO:0000256" key="5">
    <source>
        <dbReference type="ARBA" id="ARBA00022840"/>
    </source>
</evidence>
<comment type="caution">
    <text evidence="14">The sequence shown here is derived from an EMBL/GenBank/DDBJ whole genome shotgun (WGS) entry which is preliminary data.</text>
</comment>
<dbReference type="InterPro" id="IPR013159">
    <property type="entry name" value="DnaA_C"/>
</dbReference>
<dbReference type="GO" id="GO:0003688">
    <property type="term" value="F:DNA replication origin binding"/>
    <property type="evidence" value="ECO:0007669"/>
    <property type="project" value="UniProtKB-UniRule"/>
</dbReference>
<evidence type="ECO:0000256" key="9">
    <source>
        <dbReference type="NCBIfam" id="TIGR00362"/>
    </source>
</evidence>
<dbReference type="NCBIfam" id="TIGR00362">
    <property type="entry name" value="DnaA"/>
    <property type="match status" value="1"/>
</dbReference>
<evidence type="ECO:0000256" key="8">
    <source>
        <dbReference type="HAMAP-Rule" id="MF_00377"/>
    </source>
</evidence>
<keyword evidence="2 8" id="KW-0963">Cytoplasm</keyword>
<dbReference type="PANTHER" id="PTHR30050">
    <property type="entry name" value="CHROMOSOMAL REPLICATION INITIATOR PROTEIN DNAA"/>
    <property type="match status" value="1"/>
</dbReference>
<feature type="binding site" evidence="8">
    <location>
        <position position="158"/>
    </location>
    <ligand>
        <name>ATP</name>
        <dbReference type="ChEBI" id="CHEBI:30616"/>
    </ligand>
</feature>
<dbReference type="PRINTS" id="PR00051">
    <property type="entry name" value="DNAA"/>
</dbReference>
<comment type="caution">
    <text evidence="8">Lacks conserved residue(s) required for the propagation of feature annotation.</text>
</comment>
<dbReference type="AlphaFoldDB" id="A0A1F7GFT9"/>
<feature type="binding site" evidence="8">
    <location>
        <position position="159"/>
    </location>
    <ligand>
        <name>ATP</name>
        <dbReference type="ChEBI" id="CHEBI:30616"/>
    </ligand>
</feature>
<evidence type="ECO:0000313" key="15">
    <source>
        <dbReference type="Proteomes" id="UP000176850"/>
    </source>
</evidence>
<protein>
    <recommendedName>
        <fullName evidence="8 9">Chromosomal replication initiator protein DnaA</fullName>
    </recommendedName>
</protein>
<dbReference type="SUPFAM" id="SSF52540">
    <property type="entry name" value="P-loop containing nucleoside triphosphate hydrolases"/>
    <property type="match status" value="1"/>
</dbReference>
<accession>A0A1F7GFT9</accession>
<dbReference type="InterPro" id="IPR018312">
    <property type="entry name" value="Chromosome_initiator_DnaA_CS"/>
</dbReference>
<keyword evidence="7 8" id="KW-0238">DNA-binding</keyword>
<evidence type="ECO:0000256" key="7">
    <source>
        <dbReference type="ARBA" id="ARBA00023125"/>
    </source>
</evidence>
<dbReference type="Pfam" id="PF08299">
    <property type="entry name" value="Bac_DnaA_C"/>
    <property type="match status" value="1"/>
</dbReference>
<dbReference type="EMBL" id="MFZH01000038">
    <property type="protein sequence ID" value="OGK17744.1"/>
    <property type="molecule type" value="Genomic_DNA"/>
</dbReference>
<organism evidence="14 15">
    <name type="scientific">Candidatus Roizmanbacteria bacterium RIFCSPHIGHO2_01_FULL_39_24</name>
    <dbReference type="NCBI Taxonomy" id="1802032"/>
    <lineage>
        <taxon>Bacteria</taxon>
        <taxon>Candidatus Roizmaniibacteriota</taxon>
    </lineage>
</organism>
<evidence type="ECO:0000259" key="12">
    <source>
        <dbReference type="SMART" id="SM00382"/>
    </source>
</evidence>
<evidence type="ECO:0000256" key="6">
    <source>
        <dbReference type="ARBA" id="ARBA00023121"/>
    </source>
</evidence>
<comment type="subcellular location">
    <subcellularLocation>
        <location evidence="8">Cytoplasm</location>
    </subcellularLocation>
</comment>
<evidence type="ECO:0000256" key="10">
    <source>
        <dbReference type="RuleBase" id="RU000577"/>
    </source>
</evidence>
<dbReference type="Gene3D" id="1.10.8.60">
    <property type="match status" value="1"/>
</dbReference>
<keyword evidence="6 8" id="KW-0446">Lipid-binding</keyword>
<comment type="subunit">
    <text evidence="8">Oligomerizes as a right-handed, spiral filament on DNA at oriC.</text>
</comment>
<comment type="similarity">
    <text evidence="1 8 11">Belongs to the DnaA family.</text>
</comment>
<dbReference type="InterPro" id="IPR003593">
    <property type="entry name" value="AAA+_ATPase"/>
</dbReference>
<feature type="binding site" evidence="8">
    <location>
        <position position="160"/>
    </location>
    <ligand>
        <name>ATP</name>
        <dbReference type="ChEBI" id="CHEBI:30616"/>
    </ligand>
</feature>
<dbReference type="Proteomes" id="UP000176850">
    <property type="component" value="Unassembled WGS sequence"/>
</dbReference>
<dbReference type="Gene3D" id="3.40.50.300">
    <property type="entry name" value="P-loop containing nucleotide triphosphate hydrolases"/>
    <property type="match status" value="1"/>
</dbReference>
<comment type="domain">
    <text evidence="8">Domain I is involved in oligomerization and binding regulators, domain II is flexibile and of varying length in different bacteria, domain III forms the AAA+ region, while domain IV binds dsDNA.</text>
</comment>
<dbReference type="InterPro" id="IPR027417">
    <property type="entry name" value="P-loop_NTPase"/>
</dbReference>
<dbReference type="GO" id="GO:0008289">
    <property type="term" value="F:lipid binding"/>
    <property type="evidence" value="ECO:0007669"/>
    <property type="project" value="UniProtKB-KW"/>
</dbReference>
<evidence type="ECO:0000256" key="3">
    <source>
        <dbReference type="ARBA" id="ARBA00022705"/>
    </source>
</evidence>
<feature type="region of interest" description="Domain I, interacts with DnaA modulators" evidence="8">
    <location>
        <begin position="1"/>
        <end position="81"/>
    </location>
</feature>
<evidence type="ECO:0000313" key="14">
    <source>
        <dbReference type="EMBL" id="OGK17744.1"/>
    </source>
</evidence>
<dbReference type="SMART" id="SM00760">
    <property type="entry name" value="Bac_DnaA_C"/>
    <property type="match status" value="1"/>
</dbReference>
<dbReference type="SUPFAM" id="SSF48295">
    <property type="entry name" value="TrpR-like"/>
    <property type="match status" value="1"/>
</dbReference>
<dbReference type="GO" id="GO:0005886">
    <property type="term" value="C:plasma membrane"/>
    <property type="evidence" value="ECO:0007669"/>
    <property type="project" value="TreeGrafter"/>
</dbReference>
<evidence type="ECO:0000259" key="13">
    <source>
        <dbReference type="SMART" id="SM00760"/>
    </source>
</evidence>
<feature type="binding site" evidence="8">
    <location>
        <position position="156"/>
    </location>
    <ligand>
        <name>ATP</name>
        <dbReference type="ChEBI" id="CHEBI:30616"/>
    </ligand>
</feature>
<feature type="region of interest" description="Domain IV, binds dsDNA" evidence="8">
    <location>
        <begin position="328"/>
        <end position="447"/>
    </location>
</feature>
<reference evidence="14 15" key="1">
    <citation type="journal article" date="2016" name="Nat. Commun.">
        <title>Thousands of microbial genomes shed light on interconnected biogeochemical processes in an aquifer system.</title>
        <authorList>
            <person name="Anantharaman K."/>
            <person name="Brown C.T."/>
            <person name="Hug L.A."/>
            <person name="Sharon I."/>
            <person name="Castelle C.J."/>
            <person name="Probst A.J."/>
            <person name="Thomas B.C."/>
            <person name="Singh A."/>
            <person name="Wilkins M.J."/>
            <person name="Karaoz U."/>
            <person name="Brodie E.L."/>
            <person name="Williams K.H."/>
            <person name="Hubbard S.S."/>
            <person name="Banfield J.F."/>
        </authorList>
    </citation>
    <scope>NUCLEOTIDE SEQUENCE [LARGE SCALE GENOMIC DNA]</scope>
</reference>
<dbReference type="GO" id="GO:0006270">
    <property type="term" value="P:DNA replication initiation"/>
    <property type="evidence" value="ECO:0007669"/>
    <property type="project" value="UniProtKB-UniRule"/>
</dbReference>
<feature type="domain" description="Chromosomal replication initiator DnaA C-terminal" evidence="13">
    <location>
        <begin position="355"/>
        <end position="424"/>
    </location>
</feature>
<evidence type="ECO:0000256" key="11">
    <source>
        <dbReference type="RuleBase" id="RU004227"/>
    </source>
</evidence>
<gene>
    <name evidence="8" type="primary">dnaA</name>
    <name evidence="14" type="ORF">A2799_01850</name>
</gene>
<dbReference type="CDD" id="cd00009">
    <property type="entry name" value="AAA"/>
    <property type="match status" value="1"/>
</dbReference>
<dbReference type="InterPro" id="IPR020591">
    <property type="entry name" value="Chromosome_initiator_DnaA-like"/>
</dbReference>
<dbReference type="GO" id="GO:0006275">
    <property type="term" value="P:regulation of DNA replication"/>
    <property type="evidence" value="ECO:0007669"/>
    <property type="project" value="UniProtKB-UniRule"/>
</dbReference>
<sequence>MMSELDFWDRYIQTLAKQENSFVLMQVMTQTAPESFENGVLVLACIDAGTQMLLETRRKLLEEILSSVTKTPATVRFVIKAIKKKKRKQTTPQPLPLSTLVETTVDAEKKAGLAPLTTFENFAVSPSNQIAYAAATAVTQNPGHVYNPLFLYGGVGVGKTHLSQAIAHQILRNNPNKRAHFCSSEEFTNDLVEQIREKNTGKFRKKYRDLDLLIVDDIQFIAGKNYVQEEFYHTFNSLVRAGGQIILTSDKPPSEIKKLEDRLRSRFSGGLNIDIQSPDFELRTAIVLIKARSRNIEIDFETASLIAEKTADARELEGQLLRIYTNSLSTGGNITKEQVNEEIDRKRVKDSARVSPQEIIRVVSSYYDINPTLIKKPSRKENVVLPRQVVMYLLRVNLQMKLEDIAYLLKRKDHTTVMHGVDKITNNLLKNPQFKEGIDRIIQSLRL</sequence>
<keyword evidence="5 8" id="KW-0067">ATP-binding</keyword>
<dbReference type="InterPro" id="IPR001957">
    <property type="entry name" value="Chromosome_initiator_DnaA"/>
</dbReference>
<keyword evidence="3 8" id="KW-0235">DNA replication</keyword>
<dbReference type="HAMAP" id="MF_00377">
    <property type="entry name" value="DnaA_bact"/>
    <property type="match status" value="1"/>
</dbReference>
<keyword evidence="4 8" id="KW-0547">Nucleotide-binding</keyword>